<keyword evidence="13" id="KW-0472">Membrane</keyword>
<dbReference type="InterPro" id="IPR049406">
    <property type="entry name" value="ZIP4_12_EF-hand"/>
</dbReference>
<reference evidence="16" key="1">
    <citation type="submission" date="2019-03" db="UniProtKB">
        <authorList>
            <consortium name="Ensembl"/>
        </authorList>
    </citation>
    <scope>IDENTIFICATION</scope>
</reference>
<keyword evidence="9" id="KW-0864">Zinc transport</keyword>
<feature type="region of interest" description="Disordered" evidence="12">
    <location>
        <begin position="1"/>
        <end position="24"/>
    </location>
</feature>
<evidence type="ECO:0000256" key="5">
    <source>
        <dbReference type="ARBA" id="ARBA00022723"/>
    </source>
</evidence>
<feature type="transmembrane region" description="Helical" evidence="13">
    <location>
        <begin position="303"/>
        <end position="324"/>
    </location>
</feature>
<proteinExistence type="predicted"/>
<evidence type="ECO:0000256" key="2">
    <source>
        <dbReference type="ARBA" id="ARBA00004424"/>
    </source>
</evidence>
<evidence type="ECO:0000256" key="9">
    <source>
        <dbReference type="ARBA" id="ARBA00022906"/>
    </source>
</evidence>
<comment type="catalytic activity">
    <reaction evidence="11">
        <text>Zn(2+)(in) = Zn(2+)(out)</text>
        <dbReference type="Rhea" id="RHEA:29351"/>
        <dbReference type="ChEBI" id="CHEBI:29105"/>
    </reaction>
</comment>
<dbReference type="Ensembl" id="ENSUMAT00000031941.1">
    <property type="protein sequence ID" value="ENSUMAP00000027005.1"/>
    <property type="gene ID" value="ENSUMAG00000019627.1"/>
</dbReference>
<evidence type="ECO:0000313" key="16">
    <source>
        <dbReference type="Ensembl" id="ENSUMAP00000027005"/>
    </source>
</evidence>
<feature type="domain" description="Zinc transporter ZIP4/12 EF-hand" evidence="15">
    <location>
        <begin position="210"/>
        <end position="251"/>
    </location>
</feature>
<evidence type="ECO:0000256" key="7">
    <source>
        <dbReference type="ARBA" id="ARBA00022753"/>
    </source>
</evidence>
<evidence type="ECO:0000256" key="6">
    <source>
        <dbReference type="ARBA" id="ARBA00022729"/>
    </source>
</evidence>
<evidence type="ECO:0000259" key="15">
    <source>
        <dbReference type="Pfam" id="PF21116"/>
    </source>
</evidence>
<keyword evidence="7" id="KW-0967">Endosome</keyword>
<evidence type="ECO:0000256" key="1">
    <source>
        <dbReference type="ARBA" id="ARBA00004337"/>
    </source>
</evidence>
<feature type="domain" description="Zinc transporter ZIP4/12 EF-hand" evidence="15">
    <location>
        <begin position="163"/>
        <end position="208"/>
    </location>
</feature>
<dbReference type="Pfam" id="PF21116">
    <property type="entry name" value="EF-hand_Zip"/>
    <property type="match status" value="2"/>
</dbReference>
<dbReference type="GO" id="GO:0005385">
    <property type="term" value="F:zinc ion transmembrane transporter activity"/>
    <property type="evidence" value="ECO:0007669"/>
    <property type="project" value="TreeGrafter"/>
</dbReference>
<feature type="compositionally biased region" description="Pro residues" evidence="12">
    <location>
        <begin position="12"/>
        <end position="24"/>
    </location>
</feature>
<dbReference type="GO" id="GO:0140410">
    <property type="term" value="F:monoatomic cation:bicarbonate symporter activity"/>
    <property type="evidence" value="ECO:0007669"/>
    <property type="project" value="TreeGrafter"/>
</dbReference>
<keyword evidence="13" id="KW-0812">Transmembrane</keyword>
<feature type="domain" description="Zinc transporter ZIP4 N-terminal" evidence="14">
    <location>
        <begin position="23"/>
        <end position="157"/>
    </location>
</feature>
<evidence type="ECO:0000256" key="11">
    <source>
        <dbReference type="ARBA" id="ARBA00034634"/>
    </source>
</evidence>
<keyword evidence="5" id="KW-0479">Metal-binding</keyword>
<name>A0A452V0P9_URSMA</name>
<comment type="subcellular location">
    <subcellularLocation>
        <location evidence="2">Apical cell membrane</location>
        <topology evidence="2">Multi-pass membrane protein</topology>
    </subcellularLocation>
    <subcellularLocation>
        <location evidence="1">Endosome membrane</location>
        <topology evidence="1">Multi-pass membrane protein</topology>
    </subcellularLocation>
</comment>
<feature type="region of interest" description="Disordered" evidence="12">
    <location>
        <begin position="341"/>
        <end position="362"/>
    </location>
</feature>
<sequence>TLGSLLGRQPGLPSPSAPSPAPDPCPQCLSVDDALALGRPEKPGLPGGPVLERRHIARLSAAAALYLSDPEGTCTDVRAGRWATRADHLLALLEGPKALTPGLSRLLQRIQAQAAGGPAACVDLPQLLEETEGAGAPSSPGPVLAALLDHVSSGSCFSALPTPQYFVDFVFRQHSGETPNITLAELEALMQRLGVGRVAEMHSDHGHLRDGVCLSASEVMAVYGLSEQAGVTPESWVQLSPALLQQQLSGACSPQPSPPTQDQLSQAERYLYGSLATGLICLSAIFGLLLLSCASCSAASHYIIQTFLSMAVGALTGDAVLHLTPKVSLPSQELPCPVLPRPSSWSPSCPPNLSSWPQGEGG</sequence>
<dbReference type="GO" id="GO:0071578">
    <property type="term" value="P:zinc ion import across plasma membrane"/>
    <property type="evidence" value="ECO:0007669"/>
    <property type="project" value="TreeGrafter"/>
</dbReference>
<keyword evidence="6" id="KW-0732">Signal</keyword>
<keyword evidence="10" id="KW-0406">Ion transport</keyword>
<keyword evidence="4" id="KW-1003">Cell membrane</keyword>
<dbReference type="Pfam" id="PF18292">
    <property type="entry name" value="ZIP4_domain"/>
    <property type="match status" value="1"/>
</dbReference>
<dbReference type="AlphaFoldDB" id="A0A452V0P9"/>
<evidence type="ECO:0000259" key="14">
    <source>
        <dbReference type="Pfam" id="PF18292"/>
    </source>
</evidence>
<evidence type="ECO:0000256" key="12">
    <source>
        <dbReference type="SAM" id="MobiDB-lite"/>
    </source>
</evidence>
<dbReference type="PANTHER" id="PTHR12191">
    <property type="entry name" value="SOLUTE CARRIER FAMILY 39"/>
    <property type="match status" value="1"/>
</dbReference>
<dbReference type="GO" id="GO:0010008">
    <property type="term" value="C:endosome membrane"/>
    <property type="evidence" value="ECO:0007669"/>
    <property type="project" value="UniProtKB-SubCell"/>
</dbReference>
<evidence type="ECO:0000256" key="10">
    <source>
        <dbReference type="ARBA" id="ARBA00023065"/>
    </source>
</evidence>
<dbReference type="InterPro" id="IPR050799">
    <property type="entry name" value="ZIP_Transporter"/>
</dbReference>
<dbReference type="PANTHER" id="PTHR12191:SF21">
    <property type="entry name" value="ZINC TRANSPORTER ZIP4"/>
    <property type="match status" value="1"/>
</dbReference>
<feature type="transmembrane region" description="Helical" evidence="13">
    <location>
        <begin position="270"/>
        <end position="291"/>
    </location>
</feature>
<accession>A0A452V0P9</accession>
<evidence type="ECO:0000256" key="13">
    <source>
        <dbReference type="SAM" id="Phobius"/>
    </source>
</evidence>
<dbReference type="GO" id="GO:0016324">
    <property type="term" value="C:apical plasma membrane"/>
    <property type="evidence" value="ECO:0007669"/>
    <property type="project" value="UniProtKB-SubCell"/>
</dbReference>
<keyword evidence="13" id="KW-1133">Transmembrane helix</keyword>
<evidence type="ECO:0000256" key="4">
    <source>
        <dbReference type="ARBA" id="ARBA00022475"/>
    </source>
</evidence>
<protein>
    <submittedName>
        <fullName evidence="16">Uncharacterized protein</fullName>
    </submittedName>
</protein>
<dbReference type="GO" id="GO:0030003">
    <property type="term" value="P:intracellular monoatomic cation homeostasis"/>
    <property type="evidence" value="ECO:0007669"/>
    <property type="project" value="TreeGrafter"/>
</dbReference>
<evidence type="ECO:0000256" key="3">
    <source>
        <dbReference type="ARBA" id="ARBA00022448"/>
    </source>
</evidence>
<dbReference type="OMA" id="CINEMAS"/>
<dbReference type="InterPro" id="IPR041137">
    <property type="entry name" value="ZIP4_N"/>
</dbReference>
<keyword evidence="8" id="KW-0862">Zinc</keyword>
<keyword evidence="3" id="KW-0813">Transport</keyword>
<organism evidence="16">
    <name type="scientific">Ursus maritimus</name>
    <name type="common">Polar bear</name>
    <name type="synonym">Thalarctos maritimus</name>
    <dbReference type="NCBI Taxonomy" id="29073"/>
    <lineage>
        <taxon>Eukaryota</taxon>
        <taxon>Metazoa</taxon>
        <taxon>Chordata</taxon>
        <taxon>Craniata</taxon>
        <taxon>Vertebrata</taxon>
        <taxon>Euteleostomi</taxon>
        <taxon>Mammalia</taxon>
        <taxon>Eutheria</taxon>
        <taxon>Laurasiatheria</taxon>
        <taxon>Carnivora</taxon>
        <taxon>Caniformia</taxon>
        <taxon>Ursidae</taxon>
        <taxon>Ursus</taxon>
    </lineage>
</organism>
<dbReference type="GO" id="GO:0046872">
    <property type="term" value="F:metal ion binding"/>
    <property type="evidence" value="ECO:0007669"/>
    <property type="project" value="UniProtKB-KW"/>
</dbReference>
<evidence type="ECO:0000256" key="8">
    <source>
        <dbReference type="ARBA" id="ARBA00022833"/>
    </source>
</evidence>
<dbReference type="GeneTree" id="ENSGT00940000160042"/>